<dbReference type="Gene3D" id="3.40.50.300">
    <property type="entry name" value="P-loop containing nucleotide triphosphate hydrolases"/>
    <property type="match status" value="1"/>
</dbReference>
<dbReference type="PANTHER" id="PTHR10039">
    <property type="entry name" value="AMELOGENIN"/>
    <property type="match status" value="1"/>
</dbReference>
<sequence length="820" mass="93489">MDEADSSHHPLASGDDCDAPELSAATSPGQVFAGHSYPAINISGQAQVQLGDKHYHSGTPDQSQRLASSLHFPEIHRRYESIEDAHSDTFDWIFEPPDRQQPPWSSFVDWLTNEQSLYWVSGKPGSGKSTLMKHVVETIQQQHQEDPQQAPIVLSFWFWEAGSKLEHSLIGCMRSLLWQLLQDTRSCHAVVQSAQRSAQTPWTTRRLKDILFKALQRLSSGPVLLFLDGLDEAGADADDVLACIQEMIGVSAAGLKICVSSRPEQAYINAFSSHPHLRVQDLNYEDIRAIIAQDLLGNPSITKLAQHNDDSSLDRLTLSIQERAHGVLLWVRLVVRSLLRGIQNLDDIDTLQHRLDETPGDLEELYEQVLHRNNHDHKHYSAEAAFYFQFLLHRRGDLDIIQYCLAIDDNLRTWCMNPETGWDPSELRAKFDCEKIRTWISVRTGGLLEVCGKESYSQPAGDQNDSNHGSTFKSWYKNYSGWRVRFIHRTARTFVSETSTGKNLLSASRRSSAELVRVCFECCFIVDEIFSALAGDSGNRERRFDALVRSCFDDTVRQSLCVMPPQSIEGYERAYNGLLAKGYLLLNDFPLPERLDLQHRRQSLPTFDGRTIDFCRLYCEYGLWEYVQHDLASRCNHADYLSILLACTAVGLHFCSQDVPRREAGAALFVRLIEIGADPRRQVTFYNGESTWVLPIIARCISMWSPVDMIRAILRCDLSYPMENLPLISVCNDMWWSRGRELRCLWGDYRISNMKGLIESQDPEMRHSLDLGSSRVYVCCEVDIDNELSLFAVSFERSRKLLNFRMADAARRLFVLAYES</sequence>
<proteinExistence type="predicted"/>
<comment type="caution">
    <text evidence="4">The sequence shown here is derived from an EMBL/GenBank/DDBJ whole genome shotgun (WGS) entry which is preliminary data.</text>
</comment>
<feature type="domain" description="NACHT" evidence="3">
    <location>
        <begin position="116"/>
        <end position="263"/>
    </location>
</feature>
<keyword evidence="5" id="KW-1185">Reference proteome</keyword>
<evidence type="ECO:0000313" key="5">
    <source>
        <dbReference type="Proteomes" id="UP001345013"/>
    </source>
</evidence>
<dbReference type="PROSITE" id="PS50837">
    <property type="entry name" value="NACHT"/>
    <property type="match status" value="1"/>
</dbReference>
<accession>A0ABR0KMS8</accession>
<dbReference type="InterPro" id="IPR027417">
    <property type="entry name" value="P-loop_NTPase"/>
</dbReference>
<keyword evidence="1" id="KW-0677">Repeat</keyword>
<dbReference type="Proteomes" id="UP001345013">
    <property type="component" value="Unassembled WGS sequence"/>
</dbReference>
<feature type="region of interest" description="Disordered" evidence="2">
    <location>
        <begin position="1"/>
        <end position="30"/>
    </location>
</feature>
<dbReference type="EMBL" id="JAVRRG010000005">
    <property type="protein sequence ID" value="KAK5100885.1"/>
    <property type="molecule type" value="Genomic_DNA"/>
</dbReference>
<dbReference type="PANTHER" id="PTHR10039:SF5">
    <property type="entry name" value="NACHT DOMAIN-CONTAINING PROTEIN"/>
    <property type="match status" value="1"/>
</dbReference>
<evidence type="ECO:0000256" key="1">
    <source>
        <dbReference type="ARBA" id="ARBA00022737"/>
    </source>
</evidence>
<dbReference type="SUPFAM" id="SSF52540">
    <property type="entry name" value="P-loop containing nucleoside triphosphate hydrolases"/>
    <property type="match status" value="1"/>
</dbReference>
<dbReference type="InterPro" id="IPR056884">
    <property type="entry name" value="NPHP3-like_N"/>
</dbReference>
<reference evidence="4 5" key="1">
    <citation type="submission" date="2023-08" db="EMBL/GenBank/DDBJ databases">
        <title>Black Yeasts Isolated from many extreme environments.</title>
        <authorList>
            <person name="Coleine C."/>
            <person name="Stajich J.E."/>
            <person name="Selbmann L."/>
        </authorList>
    </citation>
    <scope>NUCLEOTIDE SEQUENCE [LARGE SCALE GENOMIC DNA]</scope>
    <source>
        <strain evidence="4 5">CCFEE 5885</strain>
    </source>
</reference>
<dbReference type="InterPro" id="IPR007111">
    <property type="entry name" value="NACHT_NTPase"/>
</dbReference>
<evidence type="ECO:0000259" key="3">
    <source>
        <dbReference type="PROSITE" id="PS50837"/>
    </source>
</evidence>
<dbReference type="Pfam" id="PF24883">
    <property type="entry name" value="NPHP3_N"/>
    <property type="match status" value="1"/>
</dbReference>
<evidence type="ECO:0000256" key="2">
    <source>
        <dbReference type="SAM" id="MobiDB-lite"/>
    </source>
</evidence>
<name>A0ABR0KMS8_9EURO</name>
<organism evidence="4 5">
    <name type="scientific">Lithohypha guttulata</name>
    <dbReference type="NCBI Taxonomy" id="1690604"/>
    <lineage>
        <taxon>Eukaryota</taxon>
        <taxon>Fungi</taxon>
        <taxon>Dikarya</taxon>
        <taxon>Ascomycota</taxon>
        <taxon>Pezizomycotina</taxon>
        <taxon>Eurotiomycetes</taxon>
        <taxon>Chaetothyriomycetidae</taxon>
        <taxon>Chaetothyriales</taxon>
        <taxon>Trichomeriaceae</taxon>
        <taxon>Lithohypha</taxon>
    </lineage>
</organism>
<gene>
    <name evidence="4" type="ORF">LTR24_000733</name>
</gene>
<protein>
    <recommendedName>
        <fullName evidence="3">NACHT domain-containing protein</fullName>
    </recommendedName>
</protein>
<evidence type="ECO:0000313" key="4">
    <source>
        <dbReference type="EMBL" id="KAK5100885.1"/>
    </source>
</evidence>